<feature type="region of interest" description="Disordered" evidence="1">
    <location>
        <begin position="948"/>
        <end position="1046"/>
    </location>
</feature>
<dbReference type="AlphaFoldDB" id="A0AAD7ILT8"/>
<dbReference type="Proteomes" id="UP001215598">
    <property type="component" value="Unassembled WGS sequence"/>
</dbReference>
<feature type="region of interest" description="Disordered" evidence="1">
    <location>
        <begin position="1"/>
        <end position="27"/>
    </location>
</feature>
<feature type="compositionally biased region" description="Basic residues" evidence="1">
    <location>
        <begin position="712"/>
        <end position="722"/>
    </location>
</feature>
<reference evidence="3" key="1">
    <citation type="submission" date="2023-03" db="EMBL/GenBank/DDBJ databases">
        <title>Massive genome expansion in bonnet fungi (Mycena s.s.) driven by repeated elements and novel gene families across ecological guilds.</title>
        <authorList>
            <consortium name="Lawrence Berkeley National Laboratory"/>
            <person name="Harder C.B."/>
            <person name="Miyauchi S."/>
            <person name="Viragh M."/>
            <person name="Kuo A."/>
            <person name="Thoen E."/>
            <person name="Andreopoulos B."/>
            <person name="Lu D."/>
            <person name="Skrede I."/>
            <person name="Drula E."/>
            <person name="Henrissat B."/>
            <person name="Morin E."/>
            <person name="Kohler A."/>
            <person name="Barry K."/>
            <person name="LaButti K."/>
            <person name="Morin E."/>
            <person name="Salamov A."/>
            <person name="Lipzen A."/>
            <person name="Mereny Z."/>
            <person name="Hegedus B."/>
            <person name="Baldrian P."/>
            <person name="Stursova M."/>
            <person name="Weitz H."/>
            <person name="Taylor A."/>
            <person name="Grigoriev I.V."/>
            <person name="Nagy L.G."/>
            <person name="Martin F."/>
            <person name="Kauserud H."/>
        </authorList>
    </citation>
    <scope>NUCLEOTIDE SEQUENCE</scope>
    <source>
        <strain evidence="3">CBHHK182m</strain>
    </source>
</reference>
<feature type="region of interest" description="Disordered" evidence="1">
    <location>
        <begin position="60"/>
        <end position="115"/>
    </location>
</feature>
<feature type="region of interest" description="Disordered" evidence="1">
    <location>
        <begin position="36"/>
        <end position="55"/>
    </location>
</feature>
<dbReference type="Pfam" id="PF20231">
    <property type="entry name" value="DUF6589"/>
    <property type="match status" value="1"/>
</dbReference>
<protein>
    <recommendedName>
        <fullName evidence="2">DUF6589 domain-containing protein</fullName>
    </recommendedName>
</protein>
<feature type="compositionally biased region" description="Polar residues" evidence="1">
    <location>
        <begin position="60"/>
        <end position="74"/>
    </location>
</feature>
<proteinExistence type="predicted"/>
<feature type="domain" description="DUF6589" evidence="2">
    <location>
        <begin position="412"/>
        <end position="878"/>
    </location>
</feature>
<dbReference type="InterPro" id="IPR046496">
    <property type="entry name" value="DUF6589"/>
</dbReference>
<name>A0AAD7ILT8_9AGAR</name>
<sequence length="1046" mass="116580">MAQTSWNINWDVPNTPAPRRKPLSSATNRTPALLHPRHLSLEPGPPHGTTLQPTHFYSTPIQFSSVGTPETPFSYSPRRKRKHVEVDENTPASLGSEISGPSAKRQKRASPRSTSQKIEAVLHAIKEQNWTFPSFLYHLFQTKDGKGKPISRSTVHAQTVSRFLSGRSENSVSDILAAWMASPDGRIPAHSPNRSLMYSNSIPYTTIKPVRAALTSFATQIIGKKVACEAESAVHISSGLHKHQPVTVFLCNNIAMRRPRTRAGVVLLRKTRPPASVITHAVAAMNFCRSETANLLPLARGILYFGSSAPVELMNYNCRIGSMPAPQTTRRSMIALSNEEANATKAHGADPDTAGFLLVDNCQNYHKQNDLRVGRESVMNVGMAGLYFEAADVDPAVFDLADKRKRIAQGLRKSVTVDNLLELMDSADSEVVGSLMFVEALARLIPSLYSLRAEVRLRRGATATHVHPATQDVVHPLASNGKKQTIPVELKDGMLDFAGQIGQTPTQFLKRKLPVGGDGLTYTMLLQLQIYLQFHNNPFQSFEIFEPQLQVWHTKWTDIIRIFQTHWGRTSGRSTNPASLGYSAGKIGRAAPSNMKKVEFYQGSQLLNVVLDAKLLDIWALAFKTTDIFLHFATLQTAKMLPDMETLLPTGRKLYRAYATARGRDHALYDVGETSEWANTVPAGSVWTPAEIEDSSLDKKPKKMKATEKQPKKPRKPKKKPPPKQYGGDFVLAQEIDFIRDAMNSRQLATAVAEGDIGRLYECIKYMLFTFGGSSHTNYLGYLLETIMNLEFESSPGLKWALLRGLVWNLTGRRDHCEEGDFIVEFFNRLLEDVVQHKSAQFDDTFIRDIISRNLRHIALLKLAWRTGTGLEAKSSNHTDATEKPEVRILYKLYTEVELHRRRPHRQIDDRDTDNFAAGVKKLRDRALQAAIDKSILTRQVQRTDDIPTATIRAVDKDMDPEDTDSDSDTSSGSGSESDEESEDDGAMNFATRGSTYMVDGELVFDERDMMIGPDGLDDEDTDFDAGYEEDDGGEYEDPGGSEDDD</sequence>
<feature type="compositionally biased region" description="Acidic residues" evidence="1">
    <location>
        <begin position="977"/>
        <end position="986"/>
    </location>
</feature>
<feature type="compositionally biased region" description="Acidic residues" evidence="1">
    <location>
        <begin position="959"/>
        <end position="968"/>
    </location>
</feature>
<keyword evidence="4" id="KW-1185">Reference proteome</keyword>
<evidence type="ECO:0000256" key="1">
    <source>
        <dbReference type="SAM" id="MobiDB-lite"/>
    </source>
</evidence>
<organism evidence="3 4">
    <name type="scientific">Mycena metata</name>
    <dbReference type="NCBI Taxonomy" id="1033252"/>
    <lineage>
        <taxon>Eukaryota</taxon>
        <taxon>Fungi</taxon>
        <taxon>Dikarya</taxon>
        <taxon>Basidiomycota</taxon>
        <taxon>Agaricomycotina</taxon>
        <taxon>Agaricomycetes</taxon>
        <taxon>Agaricomycetidae</taxon>
        <taxon>Agaricales</taxon>
        <taxon>Marasmiineae</taxon>
        <taxon>Mycenaceae</taxon>
        <taxon>Mycena</taxon>
    </lineage>
</organism>
<comment type="caution">
    <text evidence="3">The sequence shown here is derived from an EMBL/GenBank/DDBJ whole genome shotgun (WGS) entry which is preliminary data.</text>
</comment>
<feature type="compositionally biased region" description="Acidic residues" evidence="1">
    <location>
        <begin position="1016"/>
        <end position="1046"/>
    </location>
</feature>
<evidence type="ECO:0000313" key="3">
    <source>
        <dbReference type="EMBL" id="KAJ7746080.1"/>
    </source>
</evidence>
<evidence type="ECO:0000259" key="2">
    <source>
        <dbReference type="Pfam" id="PF20231"/>
    </source>
</evidence>
<evidence type="ECO:0000313" key="4">
    <source>
        <dbReference type="Proteomes" id="UP001215598"/>
    </source>
</evidence>
<gene>
    <name evidence="3" type="ORF">B0H16DRAFT_1422044</name>
</gene>
<feature type="region of interest" description="Disordered" evidence="1">
    <location>
        <begin position="695"/>
        <end position="728"/>
    </location>
</feature>
<accession>A0AAD7ILT8</accession>
<dbReference type="EMBL" id="JARKIB010000081">
    <property type="protein sequence ID" value="KAJ7746080.1"/>
    <property type="molecule type" value="Genomic_DNA"/>
</dbReference>